<gene>
    <name evidence="3" type="ORF">IAB51_01170</name>
</gene>
<comment type="caution">
    <text evidence="3">The sequence shown here is derived from an EMBL/GenBank/DDBJ whole genome shotgun (WGS) entry which is preliminary data.</text>
</comment>
<feature type="domain" description="Methyltransferase type 11" evidence="2">
    <location>
        <begin position="108"/>
        <end position="212"/>
    </location>
</feature>
<evidence type="ECO:0000313" key="4">
    <source>
        <dbReference type="Proteomes" id="UP000824002"/>
    </source>
</evidence>
<evidence type="ECO:0000313" key="3">
    <source>
        <dbReference type="EMBL" id="HIS75397.1"/>
    </source>
</evidence>
<dbReference type="Proteomes" id="UP000824002">
    <property type="component" value="Unassembled WGS sequence"/>
</dbReference>
<dbReference type="InterPro" id="IPR029063">
    <property type="entry name" value="SAM-dependent_MTases_sf"/>
</dbReference>
<dbReference type="EMBL" id="DVJP01000014">
    <property type="protein sequence ID" value="HIS75397.1"/>
    <property type="molecule type" value="Genomic_DNA"/>
</dbReference>
<dbReference type="PANTHER" id="PTHR45277:SF1">
    <property type="entry name" value="EXPRESSED PROTEIN"/>
    <property type="match status" value="1"/>
</dbReference>
<dbReference type="Gene3D" id="3.40.50.150">
    <property type="entry name" value="Vaccinia Virus protein VP39"/>
    <property type="match status" value="1"/>
</dbReference>
<feature type="transmembrane region" description="Helical" evidence="1">
    <location>
        <begin position="28"/>
        <end position="48"/>
    </location>
</feature>
<name>A0A9D1JZ59_9FIRM</name>
<dbReference type="AlphaFoldDB" id="A0A9D1JZ59"/>
<proteinExistence type="predicted"/>
<keyword evidence="1" id="KW-1133">Transmembrane helix</keyword>
<feature type="transmembrane region" description="Helical" evidence="1">
    <location>
        <begin position="54"/>
        <end position="73"/>
    </location>
</feature>
<dbReference type="InterPro" id="IPR013216">
    <property type="entry name" value="Methyltransf_11"/>
</dbReference>
<dbReference type="GO" id="GO:0032259">
    <property type="term" value="P:methylation"/>
    <property type="evidence" value="ECO:0007669"/>
    <property type="project" value="UniProtKB-KW"/>
</dbReference>
<keyword evidence="3" id="KW-0808">Transferase</keyword>
<organism evidence="3 4">
    <name type="scientific">Candidatus Merdivicinus excrementipullorum</name>
    <dbReference type="NCBI Taxonomy" id="2840867"/>
    <lineage>
        <taxon>Bacteria</taxon>
        <taxon>Bacillati</taxon>
        <taxon>Bacillota</taxon>
        <taxon>Clostridia</taxon>
        <taxon>Eubacteriales</taxon>
        <taxon>Oscillospiraceae</taxon>
        <taxon>Oscillospiraceae incertae sedis</taxon>
        <taxon>Candidatus Merdivicinus</taxon>
    </lineage>
</organism>
<dbReference type="PANTHER" id="PTHR45277">
    <property type="entry name" value="EXPRESSED PROTEIN"/>
    <property type="match status" value="1"/>
</dbReference>
<sequence>MENRKSQQKGIHLGTHGEKYGNWMSAPVFYMVGGLLALAVVLAVLFFTVFRITVLGVIFTATAAVLLALLFWITWIRRQYAFGGGGMMEGVHQAVLSHLDYDGKGKLLDVGCGSGALSIRAALTWPETKVTGIDYWGAAYGYGQAMCEKNAAGEGVGSQCTFQHGDANKLDFPDESFDAVVSNYVYHNITGANKQALLLESLRVLKKGGVFALNDDMKPRMYGNMEAFAQKLRDMGYQEVQLIDTAKEAFGSRRRAAMMLLGDSRLLVGRK</sequence>
<accession>A0A9D1JZ59</accession>
<dbReference type="GO" id="GO:0008757">
    <property type="term" value="F:S-adenosylmethionine-dependent methyltransferase activity"/>
    <property type="evidence" value="ECO:0007669"/>
    <property type="project" value="InterPro"/>
</dbReference>
<reference evidence="3" key="1">
    <citation type="submission" date="2020-10" db="EMBL/GenBank/DDBJ databases">
        <authorList>
            <person name="Gilroy R."/>
        </authorList>
    </citation>
    <scope>NUCLEOTIDE SEQUENCE</scope>
    <source>
        <strain evidence="3">CHK199-13235</strain>
    </source>
</reference>
<dbReference type="CDD" id="cd02440">
    <property type="entry name" value="AdoMet_MTases"/>
    <property type="match status" value="1"/>
</dbReference>
<dbReference type="SUPFAM" id="SSF53335">
    <property type="entry name" value="S-adenosyl-L-methionine-dependent methyltransferases"/>
    <property type="match status" value="1"/>
</dbReference>
<keyword evidence="1" id="KW-0472">Membrane</keyword>
<keyword evidence="3" id="KW-0489">Methyltransferase</keyword>
<evidence type="ECO:0000259" key="2">
    <source>
        <dbReference type="Pfam" id="PF08241"/>
    </source>
</evidence>
<reference evidence="3" key="2">
    <citation type="journal article" date="2021" name="PeerJ">
        <title>Extensive microbial diversity within the chicken gut microbiome revealed by metagenomics and culture.</title>
        <authorList>
            <person name="Gilroy R."/>
            <person name="Ravi A."/>
            <person name="Getino M."/>
            <person name="Pursley I."/>
            <person name="Horton D.L."/>
            <person name="Alikhan N.F."/>
            <person name="Baker D."/>
            <person name="Gharbi K."/>
            <person name="Hall N."/>
            <person name="Watson M."/>
            <person name="Adriaenssens E.M."/>
            <person name="Foster-Nyarko E."/>
            <person name="Jarju S."/>
            <person name="Secka A."/>
            <person name="Antonio M."/>
            <person name="Oren A."/>
            <person name="Chaudhuri R.R."/>
            <person name="La Ragione R."/>
            <person name="Hildebrand F."/>
            <person name="Pallen M.J."/>
        </authorList>
    </citation>
    <scope>NUCLEOTIDE SEQUENCE</scope>
    <source>
        <strain evidence="3">CHK199-13235</strain>
    </source>
</reference>
<protein>
    <submittedName>
        <fullName evidence="3">Class I SAM-dependent methyltransferase</fullName>
    </submittedName>
</protein>
<evidence type="ECO:0000256" key="1">
    <source>
        <dbReference type="SAM" id="Phobius"/>
    </source>
</evidence>
<dbReference type="Pfam" id="PF08241">
    <property type="entry name" value="Methyltransf_11"/>
    <property type="match status" value="1"/>
</dbReference>
<keyword evidence="1" id="KW-0812">Transmembrane</keyword>